<name>A0A0F9WPF3_9ZZZZ</name>
<proteinExistence type="predicted"/>
<evidence type="ECO:0000313" key="1">
    <source>
        <dbReference type="EMBL" id="KKN88051.1"/>
    </source>
</evidence>
<gene>
    <name evidence="1" type="ORF">LCGC14_0251230</name>
</gene>
<accession>A0A0F9WPF3</accession>
<organism evidence="1">
    <name type="scientific">marine sediment metagenome</name>
    <dbReference type="NCBI Taxonomy" id="412755"/>
    <lineage>
        <taxon>unclassified sequences</taxon>
        <taxon>metagenomes</taxon>
        <taxon>ecological metagenomes</taxon>
    </lineage>
</organism>
<sequence length="118" mass="13486">MPDRLVIDPTAENTFFRCHAVIMAMDVRTVRDQLLKLGRWPADRAVLRVLDWEEAVTRLKSDADSMLALTRMVVAIEDPAGRLYLVRTPDLVSGVPDVHRHVREEQVRRARDEVGLKA</sequence>
<comment type="caution">
    <text evidence="1">The sequence shown here is derived from an EMBL/GenBank/DDBJ whole genome shotgun (WGS) entry which is preliminary data.</text>
</comment>
<reference evidence="1" key="1">
    <citation type="journal article" date="2015" name="Nature">
        <title>Complex archaea that bridge the gap between prokaryotes and eukaryotes.</title>
        <authorList>
            <person name="Spang A."/>
            <person name="Saw J.H."/>
            <person name="Jorgensen S.L."/>
            <person name="Zaremba-Niedzwiedzka K."/>
            <person name="Martijn J."/>
            <person name="Lind A.E."/>
            <person name="van Eijk R."/>
            <person name="Schleper C."/>
            <person name="Guy L."/>
            <person name="Ettema T.J."/>
        </authorList>
    </citation>
    <scope>NUCLEOTIDE SEQUENCE</scope>
</reference>
<dbReference type="EMBL" id="LAZR01000131">
    <property type="protein sequence ID" value="KKN88051.1"/>
    <property type="molecule type" value="Genomic_DNA"/>
</dbReference>
<protein>
    <submittedName>
        <fullName evidence="1">Uncharacterized protein</fullName>
    </submittedName>
</protein>
<dbReference type="AlphaFoldDB" id="A0A0F9WPF3"/>